<feature type="domain" description="Flavoprotein" evidence="1">
    <location>
        <begin position="2"/>
        <end position="46"/>
    </location>
</feature>
<sequence>MKRIIVGITGASGVIHGIRLLEVLKDLNMETHLVITEAAKKNILIETMFTAEDVEGLASHVHNV</sequence>
<dbReference type="Pfam" id="PF02441">
    <property type="entry name" value="Flavoprotein"/>
    <property type="match status" value="1"/>
</dbReference>
<gene>
    <name evidence="2" type="ORF">S01H4_31473</name>
</gene>
<dbReference type="SUPFAM" id="SSF52507">
    <property type="entry name" value="Homo-oligomeric flavin-containing Cys decarboxylases, HFCD"/>
    <property type="match status" value="1"/>
</dbReference>
<evidence type="ECO:0000259" key="1">
    <source>
        <dbReference type="Pfam" id="PF02441"/>
    </source>
</evidence>
<evidence type="ECO:0000313" key="2">
    <source>
        <dbReference type="EMBL" id="GAG80587.1"/>
    </source>
</evidence>
<dbReference type="GO" id="GO:0003824">
    <property type="term" value="F:catalytic activity"/>
    <property type="evidence" value="ECO:0007669"/>
    <property type="project" value="InterPro"/>
</dbReference>
<dbReference type="InterPro" id="IPR036551">
    <property type="entry name" value="Flavin_trans-like"/>
</dbReference>
<dbReference type="AlphaFoldDB" id="X1BHB9"/>
<dbReference type="EMBL" id="BART01016351">
    <property type="protein sequence ID" value="GAG80587.1"/>
    <property type="molecule type" value="Genomic_DNA"/>
</dbReference>
<comment type="caution">
    <text evidence="2">The sequence shown here is derived from an EMBL/GenBank/DDBJ whole genome shotgun (WGS) entry which is preliminary data.</text>
</comment>
<accession>X1BHB9</accession>
<dbReference type="Gene3D" id="3.40.50.1950">
    <property type="entry name" value="Flavin prenyltransferase-like"/>
    <property type="match status" value="1"/>
</dbReference>
<dbReference type="InterPro" id="IPR003382">
    <property type="entry name" value="Flavoprotein"/>
</dbReference>
<name>X1BHB9_9ZZZZ</name>
<feature type="non-terminal residue" evidence="2">
    <location>
        <position position="64"/>
    </location>
</feature>
<protein>
    <recommendedName>
        <fullName evidence="1">Flavoprotein domain-containing protein</fullName>
    </recommendedName>
</protein>
<organism evidence="2">
    <name type="scientific">marine sediment metagenome</name>
    <dbReference type="NCBI Taxonomy" id="412755"/>
    <lineage>
        <taxon>unclassified sequences</taxon>
        <taxon>metagenomes</taxon>
        <taxon>ecological metagenomes</taxon>
    </lineage>
</organism>
<proteinExistence type="predicted"/>
<reference evidence="2" key="1">
    <citation type="journal article" date="2014" name="Front. Microbiol.">
        <title>High frequency of phylogenetically diverse reductive dehalogenase-homologous genes in deep subseafloor sedimentary metagenomes.</title>
        <authorList>
            <person name="Kawai M."/>
            <person name="Futagami T."/>
            <person name="Toyoda A."/>
            <person name="Takaki Y."/>
            <person name="Nishi S."/>
            <person name="Hori S."/>
            <person name="Arai W."/>
            <person name="Tsubouchi T."/>
            <person name="Morono Y."/>
            <person name="Uchiyama I."/>
            <person name="Ito T."/>
            <person name="Fujiyama A."/>
            <person name="Inagaki F."/>
            <person name="Takami H."/>
        </authorList>
    </citation>
    <scope>NUCLEOTIDE SEQUENCE</scope>
    <source>
        <strain evidence="2">Expedition CK06-06</strain>
    </source>
</reference>